<dbReference type="InterPro" id="IPR050790">
    <property type="entry name" value="ExbB/TolQ_transport"/>
</dbReference>
<proteinExistence type="inferred from homology"/>
<dbReference type="PANTHER" id="PTHR30625">
    <property type="entry name" value="PROTEIN TOLQ"/>
    <property type="match status" value="1"/>
</dbReference>
<name>A0A517ZXK7_9PLAN</name>
<evidence type="ECO:0000256" key="7">
    <source>
        <dbReference type="SAM" id="MobiDB-lite"/>
    </source>
</evidence>
<feature type="transmembrane region" description="Helical" evidence="8">
    <location>
        <begin position="154"/>
        <end position="176"/>
    </location>
</feature>
<dbReference type="AlphaFoldDB" id="A0A517ZXK7"/>
<evidence type="ECO:0000256" key="5">
    <source>
        <dbReference type="ARBA" id="ARBA00023136"/>
    </source>
</evidence>
<dbReference type="PANTHER" id="PTHR30625:SF17">
    <property type="entry name" value="TOLQ-RELATED"/>
    <property type="match status" value="1"/>
</dbReference>
<evidence type="ECO:0000256" key="3">
    <source>
        <dbReference type="ARBA" id="ARBA00022692"/>
    </source>
</evidence>
<keyword evidence="6" id="KW-0653">Protein transport</keyword>
<evidence type="ECO:0000313" key="11">
    <source>
        <dbReference type="Proteomes" id="UP000319383"/>
    </source>
</evidence>
<keyword evidence="6" id="KW-0813">Transport</keyword>
<gene>
    <name evidence="10" type="primary">exbB_2</name>
    <name evidence="10" type="ORF">Mal52_57260</name>
</gene>
<dbReference type="InterPro" id="IPR002898">
    <property type="entry name" value="MotA_ExbB_proton_chnl"/>
</dbReference>
<protein>
    <submittedName>
        <fullName evidence="10">Biopolymer transport protein ExbB</fullName>
    </submittedName>
</protein>
<keyword evidence="3 8" id="KW-0812">Transmembrane</keyword>
<dbReference type="Proteomes" id="UP000319383">
    <property type="component" value="Chromosome"/>
</dbReference>
<keyword evidence="4 8" id="KW-1133">Transmembrane helix</keyword>
<feature type="domain" description="MotA/TolQ/ExbB proton channel" evidence="9">
    <location>
        <begin position="115"/>
        <end position="227"/>
    </location>
</feature>
<evidence type="ECO:0000256" key="1">
    <source>
        <dbReference type="ARBA" id="ARBA00004651"/>
    </source>
</evidence>
<evidence type="ECO:0000256" key="8">
    <source>
        <dbReference type="SAM" id="Phobius"/>
    </source>
</evidence>
<evidence type="ECO:0000313" key="10">
    <source>
        <dbReference type="EMBL" id="QDU47198.1"/>
    </source>
</evidence>
<reference evidence="10 11" key="1">
    <citation type="submission" date="2019-02" db="EMBL/GenBank/DDBJ databases">
        <title>Deep-cultivation of Planctomycetes and their phenomic and genomic characterization uncovers novel biology.</title>
        <authorList>
            <person name="Wiegand S."/>
            <person name="Jogler M."/>
            <person name="Boedeker C."/>
            <person name="Pinto D."/>
            <person name="Vollmers J."/>
            <person name="Rivas-Marin E."/>
            <person name="Kohn T."/>
            <person name="Peeters S.H."/>
            <person name="Heuer A."/>
            <person name="Rast P."/>
            <person name="Oberbeckmann S."/>
            <person name="Bunk B."/>
            <person name="Jeske O."/>
            <person name="Meyerdierks A."/>
            <person name="Storesund J.E."/>
            <person name="Kallscheuer N."/>
            <person name="Luecker S."/>
            <person name="Lage O.M."/>
            <person name="Pohl T."/>
            <person name="Merkel B.J."/>
            <person name="Hornburger P."/>
            <person name="Mueller R.-W."/>
            <person name="Bruemmer F."/>
            <person name="Labrenz M."/>
            <person name="Spormann A.M."/>
            <person name="Op den Camp H."/>
            <person name="Overmann J."/>
            <person name="Amann R."/>
            <person name="Jetten M.S.M."/>
            <person name="Mascher T."/>
            <person name="Medema M.H."/>
            <person name="Devos D.P."/>
            <person name="Kaster A.-K."/>
            <person name="Ovreas L."/>
            <person name="Rohde M."/>
            <person name="Galperin M.Y."/>
            <person name="Jogler C."/>
        </authorList>
    </citation>
    <scope>NUCLEOTIDE SEQUENCE [LARGE SCALE GENOMIC DNA]</scope>
    <source>
        <strain evidence="10 11">Mal52</strain>
    </source>
</reference>
<comment type="subcellular location">
    <subcellularLocation>
        <location evidence="1">Cell membrane</location>
        <topology evidence="1">Multi-pass membrane protein</topology>
    </subcellularLocation>
    <subcellularLocation>
        <location evidence="6">Membrane</location>
        <topology evidence="6">Multi-pass membrane protein</topology>
    </subcellularLocation>
</comment>
<keyword evidence="11" id="KW-1185">Reference proteome</keyword>
<feature type="transmembrane region" description="Helical" evidence="8">
    <location>
        <begin position="196"/>
        <end position="217"/>
    </location>
</feature>
<evidence type="ECO:0000259" key="9">
    <source>
        <dbReference type="Pfam" id="PF01618"/>
    </source>
</evidence>
<evidence type="ECO:0000256" key="6">
    <source>
        <dbReference type="RuleBase" id="RU004057"/>
    </source>
</evidence>
<feature type="region of interest" description="Disordered" evidence="7">
    <location>
        <begin position="247"/>
        <end position="291"/>
    </location>
</feature>
<feature type="transmembrane region" description="Helical" evidence="8">
    <location>
        <begin position="50"/>
        <end position="69"/>
    </location>
</feature>
<evidence type="ECO:0000256" key="4">
    <source>
        <dbReference type="ARBA" id="ARBA00022989"/>
    </source>
</evidence>
<dbReference type="KEGG" id="sdyn:Mal52_57260"/>
<accession>A0A517ZXK7</accession>
<dbReference type="GO" id="GO:0005886">
    <property type="term" value="C:plasma membrane"/>
    <property type="evidence" value="ECO:0007669"/>
    <property type="project" value="UniProtKB-SubCell"/>
</dbReference>
<dbReference type="Pfam" id="PF01618">
    <property type="entry name" value="MotA_ExbB"/>
    <property type="match status" value="1"/>
</dbReference>
<dbReference type="RefSeq" id="WP_145379932.1">
    <property type="nucleotide sequence ID" value="NZ_CP036276.1"/>
</dbReference>
<feature type="compositionally biased region" description="Low complexity" evidence="7">
    <location>
        <begin position="268"/>
        <end position="291"/>
    </location>
</feature>
<dbReference type="GO" id="GO:0017038">
    <property type="term" value="P:protein import"/>
    <property type="evidence" value="ECO:0007669"/>
    <property type="project" value="TreeGrafter"/>
</dbReference>
<organism evidence="10 11">
    <name type="scientific">Symmachiella dynata</name>
    <dbReference type="NCBI Taxonomy" id="2527995"/>
    <lineage>
        <taxon>Bacteria</taxon>
        <taxon>Pseudomonadati</taxon>
        <taxon>Planctomycetota</taxon>
        <taxon>Planctomycetia</taxon>
        <taxon>Planctomycetales</taxon>
        <taxon>Planctomycetaceae</taxon>
        <taxon>Symmachiella</taxon>
    </lineage>
</organism>
<evidence type="ECO:0000256" key="2">
    <source>
        <dbReference type="ARBA" id="ARBA00022475"/>
    </source>
</evidence>
<sequence length="291" mass="31527">MHTRRLVIIVLLGGCLWLVMAQAGFAQAPTFAQDQPEATKLDIKEMIQAGGYVGYIILALSVAMIALIFEHLISIRHATLMPHGLAEEAHRLVGLQQYAQAEQQCKLQPSFLGYVISAGLAEVEMGYSAVEKAVEDASMEQAARLFRKIEYLSVIGNLAPMLGLLGTVWGMILAFMEFEAKANPQVSELAPGIYRALVTTLLGLSVAVPALAAFAIFRNRVDELVAESTLMAEHVFTKYKRTVAQRRQQKKKAVEPASQTATSQPAVTQQSTKAPTPSPPTTGSSEEPTSS</sequence>
<keyword evidence="5 8" id="KW-0472">Membrane</keyword>
<dbReference type="EMBL" id="CP036276">
    <property type="protein sequence ID" value="QDU47198.1"/>
    <property type="molecule type" value="Genomic_DNA"/>
</dbReference>
<comment type="similarity">
    <text evidence="6">Belongs to the exbB/tolQ family.</text>
</comment>
<keyword evidence="2" id="KW-1003">Cell membrane</keyword>
<feature type="compositionally biased region" description="Polar residues" evidence="7">
    <location>
        <begin position="257"/>
        <end position="267"/>
    </location>
</feature>